<evidence type="ECO:0000256" key="6">
    <source>
        <dbReference type="ARBA" id="ARBA00023136"/>
    </source>
</evidence>
<keyword evidence="6 8" id="KW-0472">Membrane</keyword>
<evidence type="ECO:0000313" key="10">
    <source>
        <dbReference type="Proteomes" id="UP000515465"/>
    </source>
</evidence>
<dbReference type="GO" id="GO:0005886">
    <property type="term" value="C:plasma membrane"/>
    <property type="evidence" value="ECO:0007669"/>
    <property type="project" value="UniProtKB-SubCell"/>
</dbReference>
<dbReference type="InterPro" id="IPR042217">
    <property type="entry name" value="T4SS_VirB10/TrbI"/>
</dbReference>
<sequence>MPSPQDYRSLELDAAAATTVARGSTGFGRILKFAVPVGALVIAGWLIYGSLQRTPKNMTSPDKEEFTTTQFPAPSLAAPQTRTNQGTIVVPAAPAAPEPTVPPPPVAPPIALPAPPPPEPPLVEAPPNDDEARRLAELERQRQEAERRKWERLRAPQVIADNAAASDGTANPGDSARDGAGQQEDDPNRRFLASVANAGVEVAKAIKNDRIDALVAQGTLIRGVLETAVQSDLPGMVRAVTTENVWSFDGRRILIPAGSHLVGEYKSGITQGQTRIFIVWTRMLRSDGVSVQLGSTGTDDLGRAGNAGFVDNHYVERFGSAIMLSVVGGFSQFLSGLGQNTGNAGGTTITTTDPVTGLVTTTQTGANQNQQALQARQIAAQNVSQTLTNIAQEALKNSINIPPTIYLDQGTRIIVFVRRDLDFSALYPDPVKEALQELKRERSGSKPDDLSR</sequence>
<geneLocation type="plasmid" evidence="9 10">
    <name>p_1</name>
</geneLocation>
<feature type="region of interest" description="Disordered" evidence="7">
    <location>
        <begin position="93"/>
        <end position="186"/>
    </location>
</feature>
<feature type="compositionally biased region" description="Basic and acidic residues" evidence="7">
    <location>
        <begin position="130"/>
        <end position="154"/>
    </location>
</feature>
<dbReference type="NCBIfam" id="NF038091">
    <property type="entry name" value="T4SS_VirB10"/>
    <property type="match status" value="1"/>
</dbReference>
<gene>
    <name evidence="9" type="ORF">HB778_40760</name>
</gene>
<dbReference type="EMBL" id="CP050299">
    <property type="protein sequence ID" value="QND62331.1"/>
    <property type="molecule type" value="Genomic_DNA"/>
</dbReference>
<feature type="compositionally biased region" description="Pro residues" evidence="7">
    <location>
        <begin position="94"/>
        <end position="124"/>
    </location>
</feature>
<feature type="transmembrane region" description="Helical" evidence="8">
    <location>
        <begin position="30"/>
        <end position="48"/>
    </location>
</feature>
<evidence type="ECO:0000256" key="2">
    <source>
        <dbReference type="ARBA" id="ARBA00010265"/>
    </source>
</evidence>
<dbReference type="Pfam" id="PF03743">
    <property type="entry name" value="TrbI"/>
    <property type="match status" value="1"/>
</dbReference>
<evidence type="ECO:0000256" key="5">
    <source>
        <dbReference type="ARBA" id="ARBA00022989"/>
    </source>
</evidence>
<evidence type="ECO:0000256" key="4">
    <source>
        <dbReference type="ARBA" id="ARBA00022692"/>
    </source>
</evidence>
<dbReference type="CDD" id="cd16429">
    <property type="entry name" value="VirB10"/>
    <property type="match status" value="1"/>
</dbReference>
<comment type="subcellular location">
    <subcellularLocation>
        <location evidence="1">Cell membrane</location>
        <topology evidence="1">Single-pass membrane protein</topology>
    </subcellularLocation>
</comment>
<accession>A0A7G6T6E9</accession>
<dbReference type="RefSeq" id="WP_183465705.1">
    <property type="nucleotide sequence ID" value="NZ_CP050299.1"/>
</dbReference>
<dbReference type="Gene3D" id="2.40.128.260">
    <property type="entry name" value="Type IV secretion system, VirB10/TraB/TrbI"/>
    <property type="match status" value="2"/>
</dbReference>
<keyword evidence="3" id="KW-1003">Cell membrane</keyword>
<name>A0A7G6T6E9_9HYPH</name>
<evidence type="ECO:0000313" key="9">
    <source>
        <dbReference type="EMBL" id="QND62331.1"/>
    </source>
</evidence>
<keyword evidence="5 8" id="KW-1133">Transmembrane helix</keyword>
<evidence type="ECO:0000256" key="3">
    <source>
        <dbReference type="ARBA" id="ARBA00022475"/>
    </source>
</evidence>
<organism evidence="9 10">
    <name type="scientific">Mesorhizobium huakuii</name>
    <dbReference type="NCBI Taxonomy" id="28104"/>
    <lineage>
        <taxon>Bacteria</taxon>
        <taxon>Pseudomonadati</taxon>
        <taxon>Pseudomonadota</taxon>
        <taxon>Alphaproteobacteria</taxon>
        <taxon>Hyphomicrobiales</taxon>
        <taxon>Phyllobacteriaceae</taxon>
        <taxon>Mesorhizobium</taxon>
    </lineage>
</organism>
<reference evidence="10" key="1">
    <citation type="journal article" date="2020" name="Mol. Plant Microbe">
        <title>Rhizobial microsymbionts of the narrowly endemic Oxytropis species growing in Kamchatka are characterized by significant genetic diversity and possess a set of genes that are associated with T3SS and T6SS secretion systems and can affect the development of symbiosis.</title>
        <authorList>
            <person name="Safronova V."/>
            <person name="Guro P."/>
            <person name="Sazanova A."/>
            <person name="Kuznetsova I."/>
            <person name="Belimov A."/>
            <person name="Yakubov V."/>
            <person name="Chirak E."/>
            <person name="Afonin A."/>
            <person name="Gogolev Y."/>
            <person name="Andronov E."/>
            <person name="Tikhonovich I."/>
        </authorList>
    </citation>
    <scope>NUCLEOTIDE SEQUENCE [LARGE SCALE GENOMIC DNA]</scope>
    <source>
        <strain evidence="10">583</strain>
        <plasmid evidence="10">p_1</plasmid>
    </source>
</reference>
<dbReference type="Proteomes" id="UP000515465">
    <property type="component" value="Plasmid p_1"/>
</dbReference>
<feature type="compositionally biased region" description="Polar residues" evidence="7">
    <location>
        <begin position="67"/>
        <end position="81"/>
    </location>
</feature>
<proteinExistence type="inferred from homology"/>
<dbReference type="AlphaFoldDB" id="A0A7G6T6E9"/>
<evidence type="ECO:0000256" key="8">
    <source>
        <dbReference type="SAM" id="Phobius"/>
    </source>
</evidence>
<evidence type="ECO:0000256" key="7">
    <source>
        <dbReference type="SAM" id="MobiDB-lite"/>
    </source>
</evidence>
<comment type="similarity">
    <text evidence="2">Belongs to the TrbI/VirB10 family.</text>
</comment>
<feature type="region of interest" description="Disordered" evidence="7">
    <location>
        <begin position="54"/>
        <end position="81"/>
    </location>
</feature>
<dbReference type="InterPro" id="IPR005498">
    <property type="entry name" value="T4SS_VirB10/TraB/TrbI"/>
</dbReference>
<protein>
    <submittedName>
        <fullName evidence="9">TrbI/VirB10 family protein</fullName>
    </submittedName>
</protein>
<keyword evidence="9" id="KW-0614">Plasmid</keyword>
<evidence type="ECO:0000256" key="1">
    <source>
        <dbReference type="ARBA" id="ARBA00004162"/>
    </source>
</evidence>
<keyword evidence="4 8" id="KW-0812">Transmembrane</keyword>
<dbReference type="InterPro" id="IPR047695">
    <property type="entry name" value="T4SS_VirB10/PtlG"/>
</dbReference>